<feature type="compositionally biased region" description="Low complexity" evidence="1">
    <location>
        <begin position="15"/>
        <end position="25"/>
    </location>
</feature>
<keyword evidence="3" id="KW-1185">Reference proteome</keyword>
<accession>A0ABS4AA65</accession>
<feature type="region of interest" description="Disordered" evidence="1">
    <location>
        <begin position="1"/>
        <end position="32"/>
    </location>
</feature>
<organism evidence="2 3">
    <name type="scientific">Pararoseomonas baculiformis</name>
    <dbReference type="NCBI Taxonomy" id="2820812"/>
    <lineage>
        <taxon>Bacteria</taxon>
        <taxon>Pseudomonadati</taxon>
        <taxon>Pseudomonadota</taxon>
        <taxon>Alphaproteobacteria</taxon>
        <taxon>Acetobacterales</taxon>
        <taxon>Acetobacteraceae</taxon>
        <taxon>Pararoseomonas</taxon>
    </lineage>
</organism>
<dbReference type="Proteomes" id="UP000681594">
    <property type="component" value="Unassembled WGS sequence"/>
</dbReference>
<dbReference type="EMBL" id="JAGIZB010000003">
    <property type="protein sequence ID" value="MBP0443897.1"/>
    <property type="molecule type" value="Genomic_DNA"/>
</dbReference>
<dbReference type="Gene3D" id="3.40.50.410">
    <property type="entry name" value="von Willebrand factor, type A domain"/>
    <property type="match status" value="1"/>
</dbReference>
<protein>
    <submittedName>
        <fullName evidence="2">DUF1194 domain-containing protein</fullName>
    </submittedName>
</protein>
<dbReference type="InterPro" id="IPR036465">
    <property type="entry name" value="vWFA_dom_sf"/>
</dbReference>
<gene>
    <name evidence="2" type="ORF">J8J14_03810</name>
</gene>
<evidence type="ECO:0000313" key="3">
    <source>
        <dbReference type="Proteomes" id="UP000681594"/>
    </source>
</evidence>
<name>A0ABS4AA65_9PROT</name>
<reference evidence="2 3" key="1">
    <citation type="submission" date="2021-03" db="EMBL/GenBank/DDBJ databases">
        <authorList>
            <person name="So Y."/>
        </authorList>
    </citation>
    <scope>NUCLEOTIDE SEQUENCE [LARGE SCALE GENOMIC DNA]</scope>
    <source>
        <strain evidence="2 3">SSH11</strain>
    </source>
</reference>
<dbReference type="InterPro" id="IPR010607">
    <property type="entry name" value="DUF1194"/>
</dbReference>
<proteinExistence type="predicted"/>
<comment type="caution">
    <text evidence="2">The sequence shown here is derived from an EMBL/GenBank/DDBJ whole genome shotgun (WGS) entry which is preliminary data.</text>
</comment>
<dbReference type="Pfam" id="PF06707">
    <property type="entry name" value="DUF1194"/>
    <property type="match status" value="1"/>
</dbReference>
<sequence length="266" mass="27238">MLRAGGAPRHRRSAGARGAPAPAGRRFGRGRVRPGGIARRAALLIPPALAGGKALAQDAAVDLLLVLAVDASGSIDEDEFRLQREGCAEALTHPSVLSAIGAGPRAAIGVAMVEWGAPAGAATVVEWHRVSGAASAAALARAVIGAPRSRQSWNAMGDALDHSVALIAAAPWWATERVIDISGDAPDMRSVNPVAIAREAAAAQGIIVNALAIEAGRPGLTQTYEETVIAGPGAFVMTAESRADFARAMRAKLIREIASRTTASFA</sequence>
<dbReference type="SUPFAM" id="SSF53300">
    <property type="entry name" value="vWA-like"/>
    <property type="match status" value="1"/>
</dbReference>
<evidence type="ECO:0000256" key="1">
    <source>
        <dbReference type="SAM" id="MobiDB-lite"/>
    </source>
</evidence>
<evidence type="ECO:0000313" key="2">
    <source>
        <dbReference type="EMBL" id="MBP0443897.1"/>
    </source>
</evidence>